<name>A0A915ZLA0_9GLOM</name>
<dbReference type="PANTHER" id="PTHR14187:SF5">
    <property type="entry name" value="HEAT SHOCK 70 KDA PROTEIN 12A"/>
    <property type="match status" value="1"/>
</dbReference>
<evidence type="ECO:0008006" key="3">
    <source>
        <dbReference type="Google" id="ProtNLM"/>
    </source>
</evidence>
<protein>
    <recommendedName>
        <fullName evidence="3">Hsp70 family protein</fullName>
    </recommendedName>
</protein>
<dbReference type="AlphaFoldDB" id="A0A915ZLA0"/>
<comment type="caution">
    <text evidence="1">The sequence shown here is derived from an EMBL/GenBank/DDBJ whole genome shotgun (WGS) entry which is preliminary data.</text>
</comment>
<proteinExistence type="predicted"/>
<organism evidence="1 2">
    <name type="scientific">Rhizophagus irregularis</name>
    <dbReference type="NCBI Taxonomy" id="588596"/>
    <lineage>
        <taxon>Eukaryota</taxon>
        <taxon>Fungi</taxon>
        <taxon>Fungi incertae sedis</taxon>
        <taxon>Mucoromycota</taxon>
        <taxon>Glomeromycotina</taxon>
        <taxon>Glomeromycetes</taxon>
        <taxon>Glomerales</taxon>
        <taxon>Glomeraceae</taxon>
        <taxon>Rhizophagus</taxon>
    </lineage>
</organism>
<dbReference type="PANTHER" id="PTHR14187">
    <property type="entry name" value="ALPHA KINASE/ELONGATION FACTOR 2 KINASE"/>
    <property type="match status" value="1"/>
</dbReference>
<evidence type="ECO:0000313" key="2">
    <source>
        <dbReference type="Proteomes" id="UP000684084"/>
    </source>
</evidence>
<dbReference type="Proteomes" id="UP000684084">
    <property type="component" value="Unassembled WGS sequence"/>
</dbReference>
<gene>
    <name evidence="1" type="ORF">CHRIB12_LOCUS17442</name>
</gene>
<dbReference type="EMBL" id="CAGKOT010000044">
    <property type="protein sequence ID" value="CAB5381304.1"/>
    <property type="molecule type" value="Genomic_DNA"/>
</dbReference>
<dbReference type="OrthoDB" id="2963168at2759"/>
<sequence length="83" mass="9424">MSSDYSDIRVVVGLDFGTTYSGFTYCHISDEKNPVTNAQWTDNIGQLKTNTALQYDENYVDVESWGHPAKTCRQPQTRTTSRL</sequence>
<evidence type="ECO:0000313" key="1">
    <source>
        <dbReference type="EMBL" id="CAB5381304.1"/>
    </source>
</evidence>
<accession>A0A915ZLA0</accession>
<reference evidence="1" key="1">
    <citation type="submission" date="2020-05" db="EMBL/GenBank/DDBJ databases">
        <authorList>
            <person name="Rincon C."/>
            <person name="Sanders R I."/>
            <person name="Robbins C."/>
            <person name="Chaturvedi A."/>
        </authorList>
    </citation>
    <scope>NUCLEOTIDE SEQUENCE</scope>
    <source>
        <strain evidence="1">CHB12</strain>
    </source>
</reference>